<dbReference type="SUPFAM" id="SSF56219">
    <property type="entry name" value="DNase I-like"/>
    <property type="match status" value="1"/>
</dbReference>
<name>A0A669BHV9_ORENI</name>
<dbReference type="GO" id="GO:0003824">
    <property type="term" value="F:catalytic activity"/>
    <property type="evidence" value="ECO:0007669"/>
    <property type="project" value="InterPro"/>
</dbReference>
<dbReference type="InParanoid" id="A0A669BHV9"/>
<proteinExistence type="predicted"/>
<dbReference type="Pfam" id="PF00078">
    <property type="entry name" value="RVT_1"/>
    <property type="match status" value="1"/>
</dbReference>
<dbReference type="CDD" id="cd09076">
    <property type="entry name" value="L1-EN"/>
    <property type="match status" value="1"/>
</dbReference>
<feature type="domain" description="Reverse transcriptase" evidence="1">
    <location>
        <begin position="497"/>
        <end position="769"/>
    </location>
</feature>
<keyword evidence="3" id="KW-1185">Reference proteome</keyword>
<dbReference type="CDD" id="cd01650">
    <property type="entry name" value="RT_nLTR_like"/>
    <property type="match status" value="1"/>
</dbReference>
<dbReference type="Pfam" id="PF03372">
    <property type="entry name" value="Exo_endo_phos"/>
    <property type="match status" value="1"/>
</dbReference>
<evidence type="ECO:0000259" key="1">
    <source>
        <dbReference type="PROSITE" id="PS50878"/>
    </source>
</evidence>
<dbReference type="AlphaFoldDB" id="A0A669BHV9"/>
<dbReference type="PANTHER" id="PTHR31635">
    <property type="entry name" value="REVERSE TRANSCRIPTASE DOMAIN-CONTAINING PROTEIN-RELATED"/>
    <property type="match status" value="1"/>
</dbReference>
<dbReference type="Gene3D" id="3.60.10.10">
    <property type="entry name" value="Endonuclease/exonuclease/phosphatase"/>
    <property type="match status" value="1"/>
</dbReference>
<dbReference type="Ensembl" id="ENSONIT00000080457.1">
    <property type="protein sequence ID" value="ENSONIP00000034144.1"/>
    <property type="gene ID" value="ENSONIG00000028063.1"/>
</dbReference>
<dbReference type="Proteomes" id="UP000005207">
    <property type="component" value="Linkage group LG18"/>
</dbReference>
<dbReference type="InterPro" id="IPR036691">
    <property type="entry name" value="Endo/exonu/phosph_ase_sf"/>
</dbReference>
<dbReference type="SUPFAM" id="SSF56672">
    <property type="entry name" value="DNA/RNA polymerases"/>
    <property type="match status" value="1"/>
</dbReference>
<accession>A0A669BHV9</accession>
<dbReference type="PROSITE" id="PS50878">
    <property type="entry name" value="RT_POL"/>
    <property type="match status" value="1"/>
</dbReference>
<protein>
    <recommendedName>
        <fullName evidence="1">Reverse transcriptase domain-containing protein</fullName>
    </recommendedName>
</protein>
<dbReference type="OMA" id="MAWINGE"/>
<dbReference type="GeneTree" id="ENSGT00940000164735"/>
<reference evidence="2" key="3">
    <citation type="submission" date="2025-09" db="UniProtKB">
        <authorList>
            <consortium name="Ensembl"/>
        </authorList>
    </citation>
    <scope>IDENTIFICATION</scope>
</reference>
<dbReference type="InterPro" id="IPR005135">
    <property type="entry name" value="Endo/exonuclease/phosphatase"/>
</dbReference>
<dbReference type="InterPro" id="IPR000477">
    <property type="entry name" value="RT_dom"/>
</dbReference>
<evidence type="ECO:0000313" key="2">
    <source>
        <dbReference type="Ensembl" id="ENSONIP00000034144.1"/>
    </source>
</evidence>
<evidence type="ECO:0000313" key="3">
    <source>
        <dbReference type="Proteomes" id="UP000005207"/>
    </source>
</evidence>
<reference evidence="3" key="1">
    <citation type="submission" date="2012-01" db="EMBL/GenBank/DDBJ databases">
        <title>The Genome Sequence of Oreochromis niloticus (Nile Tilapia).</title>
        <authorList>
            <consortium name="Broad Institute Genome Assembly Team"/>
            <consortium name="Broad Institute Sequencing Platform"/>
            <person name="Di Palma F."/>
            <person name="Johnson J."/>
            <person name="Lander E.S."/>
            <person name="Lindblad-Toh K."/>
        </authorList>
    </citation>
    <scope>NUCLEOTIDE SEQUENCE [LARGE SCALE GENOMIC DNA]</scope>
</reference>
<reference evidence="2" key="2">
    <citation type="submission" date="2025-08" db="UniProtKB">
        <authorList>
            <consortium name="Ensembl"/>
        </authorList>
    </citation>
    <scope>IDENTIFICATION</scope>
</reference>
<sequence length="1253" mass="146529">MRNITLVSMNVNGMNNPIKRSKVILKMRKLNANVIYLQETHLSQEEHDKLKKFGYRNSYYSTCKKSRKRGVAILIKNSVNFECSKEIRDSEGRYIIVRGKLEGEAVTLINLYIPPESNQQNVKTLITTVMSESEGTVLCAGDFNVVLDHRIDTTSTNRSKKSLARMVNTFMKEQGMVDVWREHHPLDKEYTHYSKTHNTYSRIDYVLMNRWDLHRVTECTIGVADISDHCAIHLKLNLNSRRRNTCWRLNLSCLNKKETKDQIKKDIKQYIEENSTEEISPTVFWDAFKAVLRGKLIAITSKQHQMRKALYLSQVEELKNTEILYRTTRNVQLQDRIKTLKKEIDNILTEEVEKKLRFLKQDYYENGPKAARLLARRLRQQQAANTIHKIRDPSTNNLQYSQEAIEETFRKYYENLYKQPCSSNKDEKTAFLNSLDLPRIGTQQNSKLTAPISHEEISRAISRLKANKSPGADGFPSEWYKNFKEELIPMLQSSFNHTLAEGVTPPSWREAIISVIPKEGKDTEYCNNYRPISVLNVDYKIYTSIIAKRYGAIIRDLINEDQTGFISGRRTQDSIRRTLQIVNSIQTKKGSAALVSLDAEKAFDSVDWNFLYAVLERFGFNDSAVMCIKSIYQSPTARIRINGSLTEQISLERGTRQGCCLSPLLFALYIEPLAQAIRQSEEVRGINIKGEDHIISLFADDIILYLENPNQTLIPMFNVINIFAEHSGYKVNVTKTQILAFNYLPSEEVKNKFKLNWTAKQIKYLGVTVTKQLSDLFKTNYDRLTTQIKHDLNRWSTLTLDFSARITTIKMSVLPRLLYLFQSLPVKIPVEKFKDWDRLISRFVWNGKRPRIKYTTLQLSRKQGGVGLPNLKDYYHAAQTRPAIKWCDQNFNAKWKDIEIKVQDVPVQTFLGNEQLKKTLQHFLDPITSHTLEIWFGLVKQSKLEREVKMLNWAAYVVGVIPSAHDSGFRKWEQKGITAICTIMKDGHLMSFQDLKDRYSLEKTDFYRYLQLRDYFSKEVRSPRTSYGMLDCVIKSYRGLQFKEISVLYKNLRENTATSTEYIKKKWEQEIKTDISTEEWLDMCETQNTTTNSRCWREFGWKHLTRFFITPKIKSKQTQDSLPCWRRCGNMEAHHTHIFWECLKLHNFWKNVTLVIGNILGYQLPHNFKTVYLGNIREYVMYDDMYLTKILLIAAKKAITRNWYKLDPPSSKDWLKVVGEIYAMEKMTYILRLKEDIFVAKWEKWTLYGTKEN</sequence>
<organism evidence="2 3">
    <name type="scientific">Oreochromis niloticus</name>
    <name type="common">Nile tilapia</name>
    <name type="synonym">Tilapia nilotica</name>
    <dbReference type="NCBI Taxonomy" id="8128"/>
    <lineage>
        <taxon>Eukaryota</taxon>
        <taxon>Metazoa</taxon>
        <taxon>Chordata</taxon>
        <taxon>Craniata</taxon>
        <taxon>Vertebrata</taxon>
        <taxon>Euteleostomi</taxon>
        <taxon>Actinopterygii</taxon>
        <taxon>Neopterygii</taxon>
        <taxon>Teleostei</taxon>
        <taxon>Neoteleostei</taxon>
        <taxon>Acanthomorphata</taxon>
        <taxon>Ovalentaria</taxon>
        <taxon>Cichlomorphae</taxon>
        <taxon>Cichliformes</taxon>
        <taxon>Cichlidae</taxon>
        <taxon>African cichlids</taxon>
        <taxon>Pseudocrenilabrinae</taxon>
        <taxon>Oreochromini</taxon>
        <taxon>Oreochromis</taxon>
    </lineage>
</organism>
<dbReference type="PANTHER" id="PTHR31635:SF196">
    <property type="entry name" value="REVERSE TRANSCRIPTASE DOMAIN-CONTAINING PROTEIN-RELATED"/>
    <property type="match status" value="1"/>
</dbReference>
<dbReference type="InterPro" id="IPR043502">
    <property type="entry name" value="DNA/RNA_pol_sf"/>
</dbReference>